<evidence type="ECO:0000259" key="1">
    <source>
        <dbReference type="PROSITE" id="PS50943"/>
    </source>
</evidence>
<dbReference type="Proteomes" id="UP000238356">
    <property type="component" value="Unassembled WGS sequence"/>
</dbReference>
<feature type="domain" description="HTH cro/C1-type" evidence="1">
    <location>
        <begin position="17"/>
        <end position="75"/>
    </location>
</feature>
<proteinExistence type="predicted"/>
<name>A0A2S6AAJ7_9NOCA</name>
<dbReference type="Gene3D" id="1.10.260.40">
    <property type="entry name" value="lambda repressor-like DNA-binding domains"/>
    <property type="match status" value="1"/>
</dbReference>
<protein>
    <submittedName>
        <fullName evidence="2">XRE family transcriptional regulator</fullName>
    </submittedName>
</protein>
<sequence length="292" mass="32625">MVDISSTLPRRQLGRYLRELRQGSGLTIAELARRIERGATTVQRLETGTADRIRLWDVDAICQVCGADETTTEALKGLAQQGNSKSWWHQYGDLIPVNFDVYMGLESSAAKLTSFAELVPGLLQTAEYAHTLSRLAHPAEPDSEVGRRVEMRTRRQVLITKKAAPLPIEVILEESALHRVVGTRRVMGVQLRHLADMGTRSNISVRVLPFSAGVPLGDLTGPFIILDFDQPTSERPVEPSVVYAEGYTGAMYFDDAEVVERYRQAHARLRKVALDEQDSRKLLREKAREFAG</sequence>
<dbReference type="CDD" id="cd00093">
    <property type="entry name" value="HTH_XRE"/>
    <property type="match status" value="1"/>
</dbReference>
<gene>
    <name evidence="2" type="ORF">C5F51_08660</name>
</gene>
<dbReference type="SMART" id="SM00530">
    <property type="entry name" value="HTH_XRE"/>
    <property type="match status" value="1"/>
</dbReference>
<organism evidence="2 3">
    <name type="scientific">Nocardia nova</name>
    <dbReference type="NCBI Taxonomy" id="37330"/>
    <lineage>
        <taxon>Bacteria</taxon>
        <taxon>Bacillati</taxon>
        <taxon>Actinomycetota</taxon>
        <taxon>Actinomycetes</taxon>
        <taxon>Mycobacteriales</taxon>
        <taxon>Nocardiaceae</taxon>
        <taxon>Nocardia</taxon>
    </lineage>
</organism>
<dbReference type="PROSITE" id="PS50943">
    <property type="entry name" value="HTH_CROC1"/>
    <property type="match status" value="1"/>
</dbReference>
<comment type="caution">
    <text evidence="2">The sequence shown here is derived from an EMBL/GenBank/DDBJ whole genome shotgun (WGS) entry which is preliminary data.</text>
</comment>
<dbReference type="SUPFAM" id="SSF47413">
    <property type="entry name" value="lambda repressor-like DNA-binding domains"/>
    <property type="match status" value="1"/>
</dbReference>
<dbReference type="GO" id="GO:0003677">
    <property type="term" value="F:DNA binding"/>
    <property type="evidence" value="ECO:0007669"/>
    <property type="project" value="InterPro"/>
</dbReference>
<dbReference type="Pfam" id="PF19054">
    <property type="entry name" value="DUF5753"/>
    <property type="match status" value="1"/>
</dbReference>
<dbReference type="AlphaFoldDB" id="A0A2S6AAJ7"/>
<evidence type="ECO:0000313" key="3">
    <source>
        <dbReference type="Proteomes" id="UP000238356"/>
    </source>
</evidence>
<reference evidence="2 3" key="1">
    <citation type="submission" date="2018-02" db="EMBL/GenBank/DDBJ databases">
        <title>8 Nocardia nova and 1 Nocardia cyriacigeorgica strain used for evolution to TMP-SMX.</title>
        <authorList>
            <person name="Mehta H."/>
            <person name="Weng J."/>
            <person name="Shamoo Y."/>
        </authorList>
    </citation>
    <scope>NUCLEOTIDE SEQUENCE [LARGE SCALE GENOMIC DNA]</scope>
    <source>
        <strain evidence="2 3">BAA2227</strain>
    </source>
</reference>
<dbReference type="InterPro" id="IPR043917">
    <property type="entry name" value="DUF5753"/>
</dbReference>
<dbReference type="Pfam" id="PF13560">
    <property type="entry name" value="HTH_31"/>
    <property type="match status" value="1"/>
</dbReference>
<dbReference type="InterPro" id="IPR001387">
    <property type="entry name" value="Cro/C1-type_HTH"/>
</dbReference>
<dbReference type="EMBL" id="PSZD01000004">
    <property type="protein sequence ID" value="PPJ30537.1"/>
    <property type="molecule type" value="Genomic_DNA"/>
</dbReference>
<accession>A0A2S6AAJ7</accession>
<dbReference type="RefSeq" id="WP_104362890.1">
    <property type="nucleotide sequence ID" value="NZ_PSYZ01000007.1"/>
</dbReference>
<evidence type="ECO:0000313" key="2">
    <source>
        <dbReference type="EMBL" id="PPJ30537.1"/>
    </source>
</evidence>
<dbReference type="InterPro" id="IPR010982">
    <property type="entry name" value="Lambda_DNA-bd_dom_sf"/>
</dbReference>
<keyword evidence="3" id="KW-1185">Reference proteome</keyword>